<feature type="chain" id="PRO_5036172732" description="Secreted protein" evidence="1">
    <location>
        <begin position="24"/>
        <end position="126"/>
    </location>
</feature>
<feature type="signal peptide" evidence="1">
    <location>
        <begin position="1"/>
        <end position="23"/>
    </location>
</feature>
<dbReference type="EMBL" id="LR586016">
    <property type="protein sequence ID" value="VIP01805.1"/>
    <property type="molecule type" value="Genomic_DNA"/>
</dbReference>
<evidence type="ECO:0008006" key="4">
    <source>
        <dbReference type="Google" id="ProtNLM"/>
    </source>
</evidence>
<dbReference type="AlphaFoldDB" id="A0A6C2YL25"/>
<dbReference type="InParanoid" id="A0A6C2YL25"/>
<proteinExistence type="predicted"/>
<protein>
    <recommendedName>
        <fullName evidence="4">Secreted protein</fullName>
    </recommendedName>
</protein>
<accession>A0A6C2YL25</accession>
<organism evidence="2">
    <name type="scientific">Tuwongella immobilis</name>
    <dbReference type="NCBI Taxonomy" id="692036"/>
    <lineage>
        <taxon>Bacteria</taxon>
        <taxon>Pseudomonadati</taxon>
        <taxon>Planctomycetota</taxon>
        <taxon>Planctomycetia</taxon>
        <taxon>Gemmatales</taxon>
        <taxon>Gemmataceae</taxon>
        <taxon>Tuwongella</taxon>
    </lineage>
</organism>
<evidence type="ECO:0000313" key="2">
    <source>
        <dbReference type="EMBL" id="VIP01805.1"/>
    </source>
</evidence>
<dbReference type="RefSeq" id="WP_162657054.1">
    <property type="nucleotide sequence ID" value="NZ_LR593887.1"/>
</dbReference>
<dbReference type="KEGG" id="tim:GMBLW1_21550"/>
<dbReference type="Proteomes" id="UP000464378">
    <property type="component" value="Chromosome"/>
</dbReference>
<reference evidence="2" key="1">
    <citation type="submission" date="2019-04" db="EMBL/GenBank/DDBJ databases">
        <authorList>
            <consortium name="Science for Life Laboratories"/>
        </authorList>
    </citation>
    <scope>NUCLEOTIDE SEQUENCE</scope>
    <source>
        <strain evidence="2">MBLW1</strain>
    </source>
</reference>
<evidence type="ECO:0000313" key="3">
    <source>
        <dbReference type="Proteomes" id="UP000464378"/>
    </source>
</evidence>
<keyword evidence="3" id="KW-1185">Reference proteome</keyword>
<evidence type="ECO:0000256" key="1">
    <source>
        <dbReference type="SAM" id="SignalP"/>
    </source>
</evidence>
<name>A0A6C2YL25_9BACT</name>
<dbReference type="EMBL" id="LR593887">
    <property type="protein sequence ID" value="VTR99504.1"/>
    <property type="molecule type" value="Genomic_DNA"/>
</dbReference>
<gene>
    <name evidence="2" type="ORF">GMBLW1_21550</name>
</gene>
<sequence length="126" mass="13212">MKRLGIACAALLVWLTVNESASAQYLGQTSNISGSSAGILGGNSPRLQFQQFNTGNIVTPVSAAGPQSVSQGGLLSRIFNRTGSLTSIFPRFGQQGSSNLPPPSAYESTYYPNSFVPLAPIYPGSR</sequence>
<keyword evidence="1" id="KW-0732">Signal</keyword>